<dbReference type="EMBL" id="JAHBAY010000004">
    <property type="protein sequence ID" value="MBT0769662.1"/>
    <property type="molecule type" value="Genomic_DNA"/>
</dbReference>
<comment type="caution">
    <text evidence="2">The sequence shown here is derived from an EMBL/GenBank/DDBJ whole genome shotgun (WGS) entry which is preliminary data.</text>
</comment>
<dbReference type="RefSeq" id="WP_214155959.1">
    <property type="nucleotide sequence ID" value="NZ_JAHBAY010000004.1"/>
</dbReference>
<organism evidence="2 3">
    <name type="scientific">Kineosporia corallincola</name>
    <dbReference type="NCBI Taxonomy" id="2835133"/>
    <lineage>
        <taxon>Bacteria</taxon>
        <taxon>Bacillati</taxon>
        <taxon>Actinomycetota</taxon>
        <taxon>Actinomycetes</taxon>
        <taxon>Kineosporiales</taxon>
        <taxon>Kineosporiaceae</taxon>
        <taxon>Kineosporia</taxon>
    </lineage>
</organism>
<evidence type="ECO:0000313" key="2">
    <source>
        <dbReference type="EMBL" id="MBT0769662.1"/>
    </source>
</evidence>
<evidence type="ECO:0000259" key="1">
    <source>
        <dbReference type="Pfam" id="PF11716"/>
    </source>
</evidence>
<gene>
    <name evidence="2" type="ORF">KIH74_12060</name>
</gene>
<proteinExistence type="predicted"/>
<dbReference type="InterPro" id="IPR017517">
    <property type="entry name" value="Maleyloyr_isom"/>
</dbReference>
<name>A0ABS5TEZ9_9ACTN</name>
<dbReference type="InterPro" id="IPR017520">
    <property type="entry name" value="CHP03086"/>
</dbReference>
<dbReference type="InterPro" id="IPR024344">
    <property type="entry name" value="MDMPI_metal-binding"/>
</dbReference>
<dbReference type="Pfam" id="PF11716">
    <property type="entry name" value="MDMPI_N"/>
    <property type="match status" value="1"/>
</dbReference>
<keyword evidence="3" id="KW-1185">Reference proteome</keyword>
<dbReference type="NCBIfam" id="TIGR03086">
    <property type="entry name" value="TIGR03086 family metal-binding protein"/>
    <property type="match status" value="1"/>
</dbReference>
<dbReference type="NCBIfam" id="TIGR03083">
    <property type="entry name" value="maleylpyruvate isomerase family mycothiol-dependent enzyme"/>
    <property type="match status" value="1"/>
</dbReference>
<reference evidence="2 3" key="1">
    <citation type="submission" date="2021-05" db="EMBL/GenBank/DDBJ databases">
        <title>Kineosporia and Streptomyces sp. nov. two new marine actinobacteria isolated from Coral.</title>
        <authorList>
            <person name="Buangrab K."/>
            <person name="Sutthacheep M."/>
            <person name="Yeemin T."/>
            <person name="Harunari E."/>
            <person name="Igarashi Y."/>
            <person name="Kanchanasin P."/>
            <person name="Tanasupawat S."/>
            <person name="Phongsopitanun W."/>
        </authorList>
    </citation>
    <scope>NUCLEOTIDE SEQUENCE [LARGE SCALE GENOMIC DNA]</scope>
    <source>
        <strain evidence="2 3">J2-2</strain>
    </source>
</reference>
<sequence length="192" mass="20468">MFDFTPATSEAARLLEGVREDHFTALTPCDKWRVAELLDHLAGLCLAFTAAAGKTSPSTGASSPGDWREQLQHRLATLAEAWTHPTAWEGTTEAGGVTMPGRTCAVVALDEVVVHSWDLAVATGQEVVVHPPVAATLHGFWSARDDTGAELPRRAEIFGHPVAVPVTAPVFDQVLGLTGRDPLWRAASLSRG</sequence>
<dbReference type="Proteomes" id="UP001197247">
    <property type="component" value="Unassembled WGS sequence"/>
</dbReference>
<evidence type="ECO:0000313" key="3">
    <source>
        <dbReference type="Proteomes" id="UP001197247"/>
    </source>
</evidence>
<dbReference type="InterPro" id="IPR034660">
    <property type="entry name" value="DinB/YfiT-like"/>
</dbReference>
<dbReference type="Gene3D" id="1.20.120.450">
    <property type="entry name" value="dinb family like domain"/>
    <property type="match status" value="1"/>
</dbReference>
<feature type="domain" description="Mycothiol-dependent maleylpyruvate isomerase metal-binding" evidence="1">
    <location>
        <begin position="6"/>
        <end position="120"/>
    </location>
</feature>
<protein>
    <submittedName>
        <fullName evidence="2">TIGR03086 family protein</fullName>
    </submittedName>
</protein>
<accession>A0ABS5TEZ9</accession>
<dbReference type="SUPFAM" id="SSF109854">
    <property type="entry name" value="DinB/YfiT-like putative metalloenzymes"/>
    <property type="match status" value="1"/>
</dbReference>